<feature type="disulfide bond" evidence="25">
    <location>
        <begin position="1087"/>
        <end position="1096"/>
    </location>
</feature>
<dbReference type="GO" id="GO:0005509">
    <property type="term" value="F:calcium ion binding"/>
    <property type="evidence" value="ECO:0007669"/>
    <property type="project" value="InterPro"/>
</dbReference>
<feature type="domain" description="EGF-like" evidence="29">
    <location>
        <begin position="783"/>
        <end position="819"/>
    </location>
</feature>
<dbReference type="PRINTS" id="PR00010">
    <property type="entry name" value="EGFBLOOD"/>
</dbReference>
<dbReference type="GO" id="GO:0001708">
    <property type="term" value="P:cell fate specification"/>
    <property type="evidence" value="ECO:0007669"/>
    <property type="project" value="UniProtKB-ARBA"/>
</dbReference>
<feature type="disulfide bond" evidence="25">
    <location>
        <begin position="1126"/>
        <end position="1135"/>
    </location>
</feature>
<dbReference type="Pfam" id="PF12661">
    <property type="entry name" value="hEGF"/>
    <property type="match status" value="3"/>
</dbReference>
<dbReference type="Gene3D" id="3.30.300.320">
    <property type="match status" value="1"/>
</dbReference>
<dbReference type="FunFam" id="2.10.25.10:FF:000066">
    <property type="entry name" value="FAT atypical cadherin 4"/>
    <property type="match status" value="1"/>
</dbReference>
<evidence type="ECO:0000256" key="14">
    <source>
        <dbReference type="ARBA" id="ARBA00023043"/>
    </source>
</evidence>
<dbReference type="InterPro" id="IPR049883">
    <property type="entry name" value="NOTCH1_EGF-like"/>
</dbReference>
<dbReference type="WBParaSite" id="TMUE_2000006517.1">
    <property type="protein sequence ID" value="TMUE_2000006517.1"/>
    <property type="gene ID" value="WBGene00294418"/>
</dbReference>
<dbReference type="PROSITE" id="PS50258">
    <property type="entry name" value="LNR"/>
    <property type="match status" value="1"/>
</dbReference>
<dbReference type="Gene3D" id="3.30.70.3310">
    <property type="match status" value="1"/>
</dbReference>
<feature type="domain" description="EGF-like" evidence="29">
    <location>
        <begin position="374"/>
        <end position="412"/>
    </location>
</feature>
<evidence type="ECO:0000256" key="25">
    <source>
        <dbReference type="PROSITE-ProRule" id="PRU00076"/>
    </source>
</evidence>
<evidence type="ECO:0000259" key="30">
    <source>
        <dbReference type="PROSITE" id="PS50258"/>
    </source>
</evidence>
<dbReference type="GO" id="GO:0061629">
    <property type="term" value="F:RNA polymerase II-specific DNA-binding transcription factor binding"/>
    <property type="evidence" value="ECO:0007669"/>
    <property type="project" value="UniProtKB-ARBA"/>
</dbReference>
<keyword evidence="4" id="KW-0217">Developmental protein</keyword>
<feature type="region of interest" description="Disordered" evidence="26">
    <location>
        <begin position="2070"/>
        <end position="2113"/>
    </location>
</feature>
<evidence type="ECO:0000313" key="32">
    <source>
        <dbReference type="WBParaSite" id="TMUE_0000000274.1"/>
    </source>
</evidence>
<dbReference type="Pfam" id="PF06816">
    <property type="entry name" value="NOD"/>
    <property type="match status" value="1"/>
</dbReference>
<feature type="disulfide bond" evidence="23">
    <location>
        <begin position="192"/>
        <end position="204"/>
    </location>
</feature>
<dbReference type="InterPro" id="IPR051355">
    <property type="entry name" value="Notch/Slit_guidance"/>
</dbReference>
<feature type="disulfide bond" evidence="23 25">
    <location>
        <begin position="215"/>
        <end position="224"/>
    </location>
</feature>
<dbReference type="PROSITE" id="PS00022">
    <property type="entry name" value="EGF_1"/>
    <property type="match status" value="27"/>
</dbReference>
<keyword evidence="22" id="KW-0479">Metal-binding</keyword>
<feature type="domain" description="EGF-like" evidence="29">
    <location>
        <begin position="634"/>
        <end position="670"/>
    </location>
</feature>
<dbReference type="InterPro" id="IPR000800">
    <property type="entry name" value="Notch_dom"/>
</dbReference>
<keyword evidence="19" id="KW-0675">Receptor</keyword>
<dbReference type="InterPro" id="IPR036770">
    <property type="entry name" value="Ankyrin_rpt-contain_sf"/>
</dbReference>
<feature type="disulfide bond" evidence="25">
    <location>
        <begin position="698"/>
        <end position="707"/>
    </location>
</feature>
<dbReference type="InterPro" id="IPR010660">
    <property type="entry name" value="Notch_NOD_dom"/>
</dbReference>
<evidence type="ECO:0000256" key="23">
    <source>
        <dbReference type="PIRSR" id="PIRSR002279-2"/>
    </source>
</evidence>
<dbReference type="PIRSF" id="PIRSF002279">
    <property type="entry name" value="Notch"/>
    <property type="match status" value="1"/>
</dbReference>
<feature type="domain" description="EGF-like" evidence="29">
    <location>
        <begin position="1058"/>
        <end position="1097"/>
    </location>
</feature>
<dbReference type="FunFam" id="2.10.25.10:FF:000472">
    <property type="entry name" value="Uncharacterized protein, isoform A"/>
    <property type="match status" value="3"/>
</dbReference>
<evidence type="ECO:0000313" key="33">
    <source>
        <dbReference type="WBParaSite" id="TMUE_2000006517.1"/>
    </source>
</evidence>
<feature type="domain" description="LNR" evidence="30">
    <location>
        <begin position="1211"/>
        <end position="1249"/>
    </location>
</feature>
<evidence type="ECO:0000256" key="15">
    <source>
        <dbReference type="ARBA" id="ARBA00023136"/>
    </source>
</evidence>
<dbReference type="FunFam" id="2.10.25.10:FF:000699">
    <property type="entry name" value="Uncharacterized protein, isoform C"/>
    <property type="match status" value="1"/>
</dbReference>
<sequence>MLLLLTYVLGMLLAQGPGMVADVADDGALAFGCPEDACQNGGSCVLTENGHVECKCIPGYTGTNCEEADSPCQKNPCYNSGICTFTTFDDGGIEVTCICPEGYNGTLCEFDVENICEREGRCVNGYCVPQTSDSYYCNCYQGYTGMDCDTVNLCAYDVCKNGATCSATLENYECFCNPGFHGQNCTDDIDECLNNATICGEGTCYNTFGSFYCHCPDGATGNKCNTSTGLNQASCEITKDGIRSCKCPPGLTGSRCELLTSSCDDMVCHSGGSCEITGNRSRCNCAPGYTGPTCEFDVNECTEHPGICQNGGVCLNMDGDYLCQCKNSWYGKNCDRDVNECGATMCLNGGTCQYVSGKYICICPKGYIGDMCQLLDQCYENPCAEHSTCASSVLDGSYECLCPPGWTGPLCDADIDECLLQPCWHNSTCVNVIGSYECLCAEGTFRTNCHKNTDSCWSNPCLHDGTCHGLLNAYKCECKPEYSGENCEILRNCTNSTCSNDGSPAEATNGYSEGIYVHESSYCLSNICFNGGTCSVLSGTYHCRCPPGSYGTRCQFKLFTTCNGSSCQNGGVCVNVRDGFKCLCLEGYTGIRCEINNYCKQLEPCLNGATCLSDQQGYLCHCPSGFIGRRCERRVDDCGAVQCWNGGSCEKFLHGEICHCLPGFNGKFCESEIDECASQPCLNNGTCRDYVNSYTCTCKMGFSGSNCEINDEDCSPTTCLNGGRCIDGVNNYSCLCEPGYSGRNCQHPPDQCQCKNGATCISIESFSYCKCAHGFTGVFCEDTVNLCAEEPCKNGGTCVQQKGNFLCNCPDKWTGATCDAEMISCGKAAQRRNVTRQALCNGGRCVNRERSHMCFCPLGLEGTYCERRIEYCNSNPCQHGLCTSQNVGYTCECFRGYGGPNCEFNVDDCQPNPCQNAGTCHDMIDGYECSCPYGTTGKNCQVNYNDCYPGACHHEGTCVDKVGGFDCICPPGFVGRRCEGDINECSSSPCSIEGAVRCLQKDSNFSCVCRTGYTGHRCDLSYDFCSANVCKHGAHCIALLNACVCQPGYRGEFCEEMIPEECTSSPCLNGGSCVSGQSPSEPYVCDCLAGTSGRHCEVRYVDNCLVDGCLNGGSCESQNGTFVCQCPPLFSGAQCHLPALSFAEDDSFQEDSNTTGSSSNALDERFKNYICYINMCHIKANDKSCNLECNSYVCGFDGVDCVDNPESFHQCTDQVYCANVFMNDICDPKCDNEDCLFDGFDCAKMESDCFDDFDHYCAGHAGDGSCNLECNSSGCNFDGGDCMTEVQRASGQMADGIAMVLAANVSKFEKEIGRFLMVIGNLVHAVVRVDKDDHGQRMIYQWSSQLPYLKDEIRIPRSRRRSELNAESPGEFQSQPLFQSTLVVLTVHVIPFYGADTFTDVSKIVDFLSAGPTMRKIREYLGYELHSARVHDKRNSARKVLLTMIASTMIATTMLCLAAVILVCRRAMAPIRNPPGSDGSLPGEGSYHDQDSPRSCAAAKPATEAAETLIPLALIRQGEIAERRNFNTGVEEGSSKLLLAWLKENFSKDIHSSNSSIMGECKDEFQRITSTLSNEDLDNLLVKTASHSFDDHKEQCAIMDALISAGANVNCHSGQYKDTPVIAAVKHAHLAATRHLLQRGANPNCKDVIGRTALHHAVARLNKDLVNLLVNSGQCNLEEEDVNGCTAVLLAAQHSKVDCSIFSSLMKANADLCAVDDDGMTCTHWAAHNNNVGILMLLLSRNAIWRGQDLLGRNALFVAMTENSTEAVRFLYQCGFGQQMMDCSYQFPFHAAKEWGSIDHADLLNGMPAEDQSSLQTSQSDASGKDLDELFASSPSETESIPAATGRITNFASMASDSDKRASILQGQRRCEYFLENFFGRFDAELVTLEDAKDPYREQNNGERPSSSIVQGVEKDTITSVVAPGSSCGVLNSNIPDRVDTSTSNDGCPSTSGQVGLGERPHAAFQALLEDIAPENDGATLLDDLIKSMKEHYSSEHSTDVYTWSESKPAVDDYGLFGNEQHARGNVESRSFASNFSVKRDAIHCLNNGQRLLTVSEVNGGMMGADVPGDFSFSHEPPSTSSANVNAPQEQEHFGQLEIVEETSPSRKEHNAT</sequence>
<feature type="domain" description="EGF-like" evidence="29">
    <location>
        <begin position="68"/>
        <end position="109"/>
    </location>
</feature>
<dbReference type="Gene3D" id="1.25.40.20">
    <property type="entry name" value="Ankyrin repeat-containing domain"/>
    <property type="match status" value="1"/>
</dbReference>
<evidence type="ECO:0000256" key="3">
    <source>
        <dbReference type="ARBA" id="ARBA00005847"/>
    </source>
</evidence>
<feature type="domain" description="EGF-like" evidence="29">
    <location>
        <begin position="414"/>
        <end position="450"/>
    </location>
</feature>
<feature type="signal peptide" evidence="28">
    <location>
        <begin position="1"/>
        <end position="21"/>
    </location>
</feature>
<feature type="domain" description="EGF-like" evidence="29">
    <location>
        <begin position="452"/>
        <end position="488"/>
    </location>
</feature>
<feature type="disulfide bond" evidence="25">
    <location>
        <begin position="402"/>
        <end position="411"/>
    </location>
</feature>
<feature type="domain" description="EGF-like" evidence="29">
    <location>
        <begin position="558"/>
        <end position="594"/>
    </location>
</feature>
<dbReference type="PROSITE" id="PS00010">
    <property type="entry name" value="ASX_HYDROXYL"/>
    <property type="match status" value="8"/>
</dbReference>
<proteinExistence type="inferred from homology"/>
<feature type="compositionally biased region" description="Polar residues" evidence="26">
    <location>
        <begin position="1811"/>
        <end position="1822"/>
    </location>
</feature>
<feature type="domain" description="EGF-like" evidence="29">
    <location>
        <begin position="672"/>
        <end position="708"/>
    </location>
</feature>
<keyword evidence="7 27" id="KW-0812">Transmembrane</keyword>
<feature type="disulfide bond" evidence="25">
    <location>
        <begin position="440"/>
        <end position="449"/>
    </location>
</feature>
<feature type="disulfide bond" evidence="25">
    <location>
        <begin position="622"/>
        <end position="631"/>
    </location>
</feature>
<dbReference type="InterPro" id="IPR035993">
    <property type="entry name" value="Notch-like_dom_sf"/>
</dbReference>
<feature type="disulfide bond" evidence="25">
    <location>
        <begin position="545"/>
        <end position="554"/>
    </location>
</feature>
<evidence type="ECO:0000256" key="26">
    <source>
        <dbReference type="SAM" id="MobiDB-lite"/>
    </source>
</evidence>
<feature type="disulfide bond" evidence="25">
    <location>
        <begin position="285"/>
        <end position="294"/>
    </location>
</feature>
<reference evidence="32 33" key="3">
    <citation type="submission" date="2019-12" db="UniProtKB">
        <authorList>
            <consortium name="WormBaseParasite"/>
        </authorList>
    </citation>
    <scope>IDENTIFICATION</scope>
</reference>
<evidence type="ECO:0000256" key="21">
    <source>
        <dbReference type="ARBA" id="ARBA00023242"/>
    </source>
</evidence>
<feature type="domain" description="EGF-like" evidence="29">
    <location>
        <begin position="150"/>
        <end position="186"/>
    </location>
</feature>
<dbReference type="WBParaSite" id="TMUE_0000000274.1">
    <property type="protein sequence ID" value="TMUE_0000000274.1"/>
    <property type="gene ID" value="WBGene00296215"/>
</dbReference>
<dbReference type="GO" id="GO:0040024">
    <property type="term" value="P:dauer larval development"/>
    <property type="evidence" value="ECO:0007669"/>
    <property type="project" value="UniProtKB-ARBA"/>
</dbReference>
<dbReference type="PROSITE" id="PS01186">
    <property type="entry name" value="EGF_2"/>
    <property type="match status" value="17"/>
</dbReference>
<feature type="domain" description="EGF-like" evidence="29">
    <location>
        <begin position="259"/>
        <end position="295"/>
    </location>
</feature>
<feature type="disulfide bond" evidence="25">
    <location>
        <begin position="1009"/>
        <end position="1018"/>
    </location>
</feature>
<keyword evidence="8 28" id="KW-0732">Signal</keyword>
<evidence type="ECO:0000256" key="10">
    <source>
        <dbReference type="ARBA" id="ARBA00022782"/>
    </source>
</evidence>
<feature type="transmembrane region" description="Helical" evidence="27">
    <location>
        <begin position="1440"/>
        <end position="1464"/>
    </location>
</feature>
<feature type="disulfide bond" evidence="25">
    <location>
        <begin position="736"/>
        <end position="745"/>
    </location>
</feature>
<dbReference type="Pfam" id="PF07645">
    <property type="entry name" value="EGF_CA"/>
    <property type="match status" value="3"/>
</dbReference>
<feature type="binding site" evidence="22">
    <location>
        <position position="188"/>
    </location>
    <ligand>
        <name>Ca(2+)</name>
        <dbReference type="ChEBI" id="CHEBI:29108"/>
        <label>2</label>
    </ligand>
</feature>
<protein>
    <submittedName>
        <fullName evidence="32 33">Uncharacterized protein</fullName>
    </submittedName>
</protein>
<keyword evidence="16 23" id="KW-1015">Disulfide bond</keyword>
<feature type="disulfide bond" evidence="23">
    <location>
        <begin position="154"/>
        <end position="165"/>
    </location>
</feature>
<dbReference type="PROSITE" id="PS01187">
    <property type="entry name" value="EGF_CA"/>
    <property type="match status" value="5"/>
</dbReference>
<keyword evidence="6 25" id="KW-0245">EGF-like domain</keyword>
<keyword evidence="14 24" id="KW-0040">ANK repeat</keyword>
<dbReference type="SUPFAM" id="SSF57196">
    <property type="entry name" value="EGF/Laminin"/>
    <property type="match status" value="17"/>
</dbReference>
<evidence type="ECO:0000256" key="11">
    <source>
        <dbReference type="ARBA" id="ARBA00022976"/>
    </source>
</evidence>
<reference evidence="31" key="1">
    <citation type="submission" date="2013-11" db="EMBL/GenBank/DDBJ databases">
        <authorList>
            <person name="Aslett M."/>
        </authorList>
    </citation>
    <scope>NUCLEOTIDE SEQUENCE [LARGE SCALE GENOMIC DNA]</scope>
    <source>
        <strain evidence="31">Edinburgh</strain>
    </source>
</reference>
<dbReference type="PROSITE" id="PS50297">
    <property type="entry name" value="ANK_REP_REGION"/>
    <property type="match status" value="1"/>
</dbReference>
<evidence type="ECO:0000256" key="28">
    <source>
        <dbReference type="SAM" id="SignalP"/>
    </source>
</evidence>
<feature type="compositionally biased region" description="Polar residues" evidence="26">
    <location>
        <begin position="1932"/>
        <end position="1954"/>
    </location>
</feature>
<comment type="similarity">
    <text evidence="3">Belongs to the NOTCH family.</text>
</comment>
<feature type="domain" description="EGF-like" evidence="29">
    <location>
        <begin position="519"/>
        <end position="555"/>
    </location>
</feature>
<dbReference type="FunFam" id="2.10.25.10:FF:000146">
    <property type="entry name" value="Putative neurogenic locus notch"/>
    <property type="match status" value="1"/>
</dbReference>
<evidence type="ECO:0000256" key="19">
    <source>
        <dbReference type="ARBA" id="ARBA00023170"/>
    </source>
</evidence>
<dbReference type="STRING" id="70415.A0A5S6PZG2"/>
<feature type="disulfide bond" evidence="23">
    <location>
        <begin position="159"/>
        <end position="174"/>
    </location>
</feature>
<dbReference type="Proteomes" id="UP000046395">
    <property type="component" value="Unassembled WGS sequence"/>
</dbReference>
<dbReference type="InterPro" id="IPR002110">
    <property type="entry name" value="Ankyrin_rpt"/>
</dbReference>
<feature type="domain" description="EGF-like" evidence="29">
    <location>
        <begin position="868"/>
        <end position="903"/>
    </location>
</feature>
<dbReference type="FunFam" id="2.10.25.10:FF:000095">
    <property type="entry name" value="Notch, isoform B"/>
    <property type="match status" value="1"/>
</dbReference>
<keyword evidence="15 27" id="KW-0472">Membrane</keyword>
<dbReference type="SUPFAM" id="SSF57184">
    <property type="entry name" value="Growth factor receptor domain"/>
    <property type="match status" value="3"/>
</dbReference>
<dbReference type="FunFam" id="2.10.25.10:FF:000004">
    <property type="entry name" value="Neurogenic locus notch 1"/>
    <property type="match status" value="1"/>
</dbReference>
<keyword evidence="22" id="KW-0106">Calcium</keyword>
<dbReference type="FunFam" id="2.10.25.10:FF:000012">
    <property type="entry name" value="Delta-like protein"/>
    <property type="match status" value="1"/>
</dbReference>
<feature type="disulfide bond" evidence="25">
    <location>
        <begin position="856"/>
        <end position="865"/>
    </location>
</feature>
<dbReference type="Pfam" id="PF00023">
    <property type="entry name" value="Ank"/>
    <property type="match status" value="1"/>
</dbReference>
<dbReference type="SUPFAM" id="SSF48403">
    <property type="entry name" value="Ankyrin repeat"/>
    <property type="match status" value="1"/>
</dbReference>
<keyword evidence="31" id="KW-1185">Reference proteome</keyword>
<dbReference type="InterPro" id="IPR008297">
    <property type="entry name" value="Notch"/>
</dbReference>
<dbReference type="SMART" id="SM00179">
    <property type="entry name" value="EGF_CA"/>
    <property type="match status" value="25"/>
</dbReference>
<dbReference type="PRINTS" id="PR01983">
    <property type="entry name" value="NOTCH"/>
</dbReference>
<dbReference type="PANTHER" id="PTHR45836">
    <property type="entry name" value="SLIT HOMOLOG"/>
    <property type="match status" value="1"/>
</dbReference>
<evidence type="ECO:0000256" key="13">
    <source>
        <dbReference type="ARBA" id="ARBA00023015"/>
    </source>
</evidence>
<dbReference type="GO" id="GO:0007219">
    <property type="term" value="P:Notch signaling pathway"/>
    <property type="evidence" value="ECO:0007669"/>
    <property type="project" value="UniProtKB-KW"/>
</dbReference>
<feature type="disulfide bond" evidence="23 25">
    <location>
        <begin position="176"/>
        <end position="185"/>
    </location>
</feature>
<comment type="subcellular location">
    <subcellularLocation>
        <location evidence="2">Cell membrane</location>
        <topology evidence="2">Single-pass type I membrane protein</topology>
    </subcellularLocation>
    <subcellularLocation>
        <location evidence="1">Nucleus</location>
    </subcellularLocation>
</comment>
<feature type="domain" description="EGF-like" evidence="29">
    <location>
        <begin position="836"/>
        <end position="866"/>
    </location>
</feature>
<evidence type="ECO:0000256" key="20">
    <source>
        <dbReference type="ARBA" id="ARBA00023180"/>
    </source>
</evidence>
<organism evidence="31 32">
    <name type="scientific">Trichuris muris</name>
    <name type="common">Mouse whipworm</name>
    <dbReference type="NCBI Taxonomy" id="70415"/>
    <lineage>
        <taxon>Eukaryota</taxon>
        <taxon>Metazoa</taxon>
        <taxon>Ecdysozoa</taxon>
        <taxon>Nematoda</taxon>
        <taxon>Enoplea</taxon>
        <taxon>Dorylaimia</taxon>
        <taxon>Trichinellida</taxon>
        <taxon>Trichuridae</taxon>
        <taxon>Trichuris</taxon>
    </lineage>
</organism>
<feature type="disulfide bond" evidence="25">
    <location>
        <begin position="1045"/>
        <end position="1054"/>
    </location>
</feature>
<feature type="domain" description="EGF-like" evidence="29">
    <location>
        <begin position="981"/>
        <end position="1019"/>
    </location>
</feature>
<dbReference type="FunFam" id="2.10.25.10:FF:000173">
    <property type="entry name" value="Neurogenic locus notch protein 2"/>
    <property type="match status" value="1"/>
</dbReference>
<feature type="disulfide bond" evidence="25">
    <location>
        <begin position="809"/>
        <end position="818"/>
    </location>
</feature>
<feature type="disulfide bond" evidence="25">
    <location>
        <begin position="969"/>
        <end position="978"/>
    </location>
</feature>
<feature type="domain" description="EGF-like" evidence="29">
    <location>
        <begin position="748"/>
        <end position="781"/>
    </location>
</feature>
<dbReference type="Pfam" id="PF00008">
    <property type="entry name" value="EGF"/>
    <property type="match status" value="12"/>
</dbReference>
<feature type="disulfide bond" evidence="25">
    <location>
        <begin position="584"/>
        <end position="593"/>
    </location>
</feature>
<evidence type="ECO:0000256" key="12">
    <source>
        <dbReference type="ARBA" id="ARBA00022989"/>
    </source>
</evidence>
<feature type="domain" description="EGF-like" evidence="29">
    <location>
        <begin position="905"/>
        <end position="941"/>
    </location>
</feature>
<feature type="disulfide bond" evidence="25">
    <location>
        <begin position="771"/>
        <end position="780"/>
    </location>
</feature>
<feature type="domain" description="EGF-like" evidence="29">
    <location>
        <begin position="112"/>
        <end position="149"/>
    </location>
</feature>
<evidence type="ECO:0000313" key="31">
    <source>
        <dbReference type="Proteomes" id="UP000046395"/>
    </source>
</evidence>
<dbReference type="PROSITE" id="PS50088">
    <property type="entry name" value="ANK_REPEAT"/>
    <property type="match status" value="2"/>
</dbReference>
<dbReference type="GO" id="GO:0043235">
    <property type="term" value="C:receptor complex"/>
    <property type="evidence" value="ECO:0007669"/>
    <property type="project" value="TreeGrafter"/>
</dbReference>
<feature type="chain" id="PRO_5044624225" evidence="28">
    <location>
        <begin position="22"/>
        <end position="2113"/>
    </location>
</feature>
<evidence type="ECO:0000256" key="17">
    <source>
        <dbReference type="ARBA" id="ARBA00023159"/>
    </source>
</evidence>
<dbReference type="PRINTS" id="PR01452">
    <property type="entry name" value="LNOTCHREPEAT"/>
</dbReference>
<evidence type="ECO:0000256" key="24">
    <source>
        <dbReference type="PROSITE-ProRule" id="PRU00023"/>
    </source>
</evidence>
<feature type="domain" description="EGF-like" evidence="29">
    <location>
        <begin position="1100"/>
        <end position="1136"/>
    </location>
</feature>
<evidence type="ECO:0000256" key="18">
    <source>
        <dbReference type="ARBA" id="ARBA00023163"/>
    </source>
</evidence>
<dbReference type="SMART" id="SM00004">
    <property type="entry name" value="NL"/>
    <property type="match status" value="3"/>
</dbReference>
<feature type="domain" description="EGF-like" evidence="29">
    <location>
        <begin position="297"/>
        <end position="335"/>
    </location>
</feature>
<keyword evidence="10" id="KW-0221">Differentiation</keyword>
<dbReference type="Gene3D" id="2.10.25.10">
    <property type="entry name" value="Laminin"/>
    <property type="match status" value="27"/>
</dbReference>
<dbReference type="SMART" id="SM00181">
    <property type="entry name" value="EGF"/>
    <property type="match status" value="28"/>
</dbReference>
<feature type="binding site" evidence="22">
    <location>
        <position position="168"/>
    </location>
    <ligand>
        <name>Ca(2+)</name>
        <dbReference type="ChEBI" id="CHEBI:29108"/>
        <label>1</label>
    </ligand>
</feature>
<dbReference type="Pfam" id="PF12796">
    <property type="entry name" value="Ank_2"/>
    <property type="match status" value="1"/>
</dbReference>
<feature type="repeat" description="ANK" evidence="24">
    <location>
        <begin position="1649"/>
        <end position="1673"/>
    </location>
</feature>
<feature type="disulfide bond" evidence="25">
    <location>
        <begin position="660"/>
        <end position="669"/>
    </location>
</feature>
<feature type="disulfide bond" evidence="25">
    <location>
        <begin position="56"/>
        <end position="65"/>
    </location>
</feature>
<feature type="binding site" evidence="22">
    <location>
        <position position="191"/>
    </location>
    <ligand>
        <name>Ca(2+)</name>
        <dbReference type="ChEBI" id="CHEBI:29108"/>
        <label>2</label>
    </ligand>
</feature>
<feature type="domain" description="EGF-like" evidence="29">
    <location>
        <begin position="1021"/>
        <end position="1055"/>
    </location>
</feature>
<dbReference type="InterPro" id="IPR000742">
    <property type="entry name" value="EGF"/>
</dbReference>
<dbReference type="GO" id="GO:0022611">
    <property type="term" value="P:dormancy process"/>
    <property type="evidence" value="ECO:0007669"/>
    <property type="project" value="UniProtKB-ARBA"/>
</dbReference>
<keyword evidence="11" id="KW-0914">Notch signaling pathway</keyword>
<dbReference type="Pfam" id="PF00066">
    <property type="entry name" value="Notch"/>
    <property type="match status" value="3"/>
</dbReference>
<evidence type="ECO:0000256" key="2">
    <source>
        <dbReference type="ARBA" id="ARBA00004251"/>
    </source>
</evidence>
<keyword evidence="21" id="KW-0539">Nucleus</keyword>
<evidence type="ECO:0000256" key="27">
    <source>
        <dbReference type="SAM" id="Phobius"/>
    </source>
</evidence>
<accession>A0A5S6PZG2</accession>
<evidence type="ECO:0000256" key="22">
    <source>
        <dbReference type="PIRSR" id="PIRSR002279-1"/>
    </source>
</evidence>
<evidence type="ECO:0000256" key="8">
    <source>
        <dbReference type="ARBA" id="ARBA00022729"/>
    </source>
</evidence>
<dbReference type="GO" id="GO:0007411">
    <property type="term" value="P:axon guidance"/>
    <property type="evidence" value="ECO:0007669"/>
    <property type="project" value="TreeGrafter"/>
</dbReference>
<dbReference type="FunFam" id="2.10.25.10:FF:000080">
    <property type="entry name" value="Neurogenic locus notch 1"/>
    <property type="match status" value="1"/>
</dbReference>
<feature type="region of interest" description="Disordered" evidence="26">
    <location>
        <begin position="1808"/>
        <end position="1844"/>
    </location>
</feature>
<dbReference type="InterPro" id="IPR001881">
    <property type="entry name" value="EGF-like_Ca-bd_dom"/>
</dbReference>
<dbReference type="PROSITE" id="PS50026">
    <property type="entry name" value="EGF_3"/>
    <property type="match status" value="27"/>
</dbReference>
<feature type="disulfide bond" evidence="25">
    <location>
        <begin position="893"/>
        <end position="902"/>
    </location>
</feature>
<feature type="disulfide bond" evidence="25">
    <location>
        <begin position="478"/>
        <end position="487"/>
    </location>
</feature>
<evidence type="ECO:0000256" key="1">
    <source>
        <dbReference type="ARBA" id="ARBA00004123"/>
    </source>
</evidence>
<keyword evidence="12 27" id="KW-1133">Transmembrane helix</keyword>
<comment type="caution">
    <text evidence="25">Lacks conserved residue(s) required for the propagation of feature annotation.</text>
</comment>
<feature type="region of interest" description="Disordered" evidence="26">
    <location>
        <begin position="1473"/>
        <end position="1500"/>
    </location>
</feature>
<evidence type="ECO:0000256" key="6">
    <source>
        <dbReference type="ARBA" id="ARBA00022536"/>
    </source>
</evidence>
<feature type="disulfide bond" evidence="25">
    <location>
        <begin position="383"/>
        <end position="400"/>
    </location>
</feature>
<feature type="domain" description="EGF-like" evidence="29">
    <location>
        <begin position="337"/>
        <end position="373"/>
    </location>
</feature>
<feature type="disulfide bond" evidence="25">
    <location>
        <begin position="363"/>
        <end position="372"/>
    </location>
</feature>
<feature type="region of interest" description="Disordered" evidence="26">
    <location>
        <begin position="1932"/>
        <end position="1956"/>
    </location>
</feature>
<evidence type="ECO:0000256" key="7">
    <source>
        <dbReference type="ARBA" id="ARBA00022692"/>
    </source>
</evidence>
<dbReference type="GO" id="GO:0009986">
    <property type="term" value="C:cell surface"/>
    <property type="evidence" value="ECO:0007669"/>
    <property type="project" value="TreeGrafter"/>
</dbReference>
<dbReference type="SMART" id="SM00248">
    <property type="entry name" value="ANK"/>
    <property type="match status" value="6"/>
</dbReference>
<feature type="repeat" description="ANK" evidence="24">
    <location>
        <begin position="1616"/>
        <end position="1648"/>
    </location>
</feature>
<feature type="disulfide bond" evidence="25">
    <location>
        <begin position="99"/>
        <end position="108"/>
    </location>
</feature>
<feature type="compositionally biased region" description="Polar residues" evidence="26">
    <location>
        <begin position="2077"/>
        <end position="2089"/>
    </location>
</feature>
<feature type="disulfide bond" evidence="25">
    <location>
        <begin position="325"/>
        <end position="334"/>
    </location>
</feature>
<evidence type="ECO:0000256" key="5">
    <source>
        <dbReference type="ARBA" id="ARBA00022475"/>
    </source>
</evidence>
<reference evidence="31" key="2">
    <citation type="submission" date="2014-03" db="EMBL/GenBank/DDBJ databases">
        <title>The whipworm genome and dual-species transcriptomics of an intimate host-pathogen interaction.</title>
        <authorList>
            <person name="Foth B.J."/>
            <person name="Tsai I.J."/>
            <person name="Reid A.J."/>
            <person name="Bancroft A.J."/>
            <person name="Nichol S."/>
            <person name="Tracey A."/>
            <person name="Holroyd N."/>
            <person name="Cotton J.A."/>
            <person name="Stanley E.J."/>
            <person name="Zarowiecki M."/>
            <person name="Liu J.Z."/>
            <person name="Huckvale T."/>
            <person name="Cooper P.J."/>
            <person name="Grencis R.K."/>
            <person name="Berriman M."/>
        </authorList>
    </citation>
    <scope>NUCLEOTIDE SEQUENCE [LARGE SCALE GENOMIC DNA]</scope>
    <source>
        <strain evidence="31">Edinburgh</strain>
    </source>
</reference>
<feature type="disulfide bond" evidence="25">
    <location>
        <begin position="931"/>
        <end position="940"/>
    </location>
</feature>
<feature type="domain" description="EGF-like" evidence="29">
    <location>
        <begin position="188"/>
        <end position="225"/>
    </location>
</feature>
<dbReference type="GO" id="GO:0005886">
    <property type="term" value="C:plasma membrane"/>
    <property type="evidence" value="ECO:0007669"/>
    <property type="project" value="UniProtKB-SubCell"/>
</dbReference>
<dbReference type="InterPro" id="IPR018097">
    <property type="entry name" value="EGF_Ca-bd_CS"/>
</dbReference>
<feature type="disulfide bond" evidence="25">
    <location>
        <begin position="139"/>
        <end position="148"/>
    </location>
</feature>
<dbReference type="SUPFAM" id="SSF90193">
    <property type="entry name" value="Notch domain"/>
    <property type="match status" value="2"/>
</dbReference>
<dbReference type="FunFam" id="3.30.300.320:FF:000001">
    <property type="entry name" value="Neurogenic locus notch 1"/>
    <property type="match status" value="1"/>
</dbReference>
<dbReference type="SMART" id="SM01338">
    <property type="entry name" value="NOD"/>
    <property type="match status" value="1"/>
</dbReference>
<feature type="disulfide bond" evidence="25">
    <location>
        <begin position="990"/>
        <end position="1007"/>
    </location>
</feature>
<feature type="domain" description="EGF-like" evidence="29">
    <location>
        <begin position="29"/>
        <end position="66"/>
    </location>
</feature>
<feature type="disulfide bond" evidence="23">
    <location>
        <begin position="247"/>
        <end position="256"/>
    </location>
</feature>
<feature type="domain" description="EGF-like" evidence="29">
    <location>
        <begin position="943"/>
        <end position="979"/>
    </location>
</feature>
<keyword evidence="20" id="KW-0325">Glycoprotein</keyword>
<dbReference type="InterPro" id="IPR009030">
    <property type="entry name" value="Growth_fac_rcpt_cys_sf"/>
</dbReference>
<keyword evidence="13" id="KW-0805">Transcription regulation</keyword>
<dbReference type="InterPro" id="IPR000152">
    <property type="entry name" value="EGF-type_Asp/Asn_hydroxyl_site"/>
</dbReference>
<feature type="domain" description="EGF-like" evidence="29">
    <location>
        <begin position="595"/>
        <end position="632"/>
    </location>
</feature>
<dbReference type="GO" id="GO:0045597">
    <property type="term" value="P:positive regulation of cell differentiation"/>
    <property type="evidence" value="ECO:0007669"/>
    <property type="project" value="UniProtKB-ARBA"/>
</dbReference>
<keyword evidence="17" id="KW-0010">Activator</keyword>
<dbReference type="GO" id="GO:0090575">
    <property type="term" value="C:RNA polymerase II transcription regulator complex"/>
    <property type="evidence" value="ECO:0007669"/>
    <property type="project" value="UniProtKB-ARBA"/>
</dbReference>
<keyword evidence="9" id="KW-0677">Repeat</keyword>
<evidence type="ECO:0000256" key="9">
    <source>
        <dbReference type="ARBA" id="ARBA00022737"/>
    </source>
</evidence>
<feature type="disulfide bond" evidence="25">
    <location>
        <begin position="872"/>
        <end position="882"/>
    </location>
</feature>
<evidence type="ECO:0000256" key="4">
    <source>
        <dbReference type="ARBA" id="ARBA00022473"/>
    </source>
</evidence>
<dbReference type="CDD" id="cd00054">
    <property type="entry name" value="EGF_CA"/>
    <property type="match status" value="15"/>
</dbReference>
<dbReference type="PANTHER" id="PTHR45836:SF23">
    <property type="entry name" value="NEUROGENIC LOCUS NOTCH HOMOLOG PROTEIN 1"/>
    <property type="match status" value="1"/>
</dbReference>
<name>A0A5S6PZG2_TRIMR</name>
<feature type="compositionally biased region" description="Basic and acidic residues" evidence="26">
    <location>
        <begin position="2104"/>
        <end position="2113"/>
    </location>
</feature>
<dbReference type="InterPro" id="IPR013032">
    <property type="entry name" value="EGF-like_CS"/>
</dbReference>
<evidence type="ECO:0000256" key="16">
    <source>
        <dbReference type="ARBA" id="ARBA00023157"/>
    </source>
</evidence>
<evidence type="ECO:0000259" key="29">
    <source>
        <dbReference type="PROSITE" id="PS50026"/>
    </source>
</evidence>
<keyword evidence="5" id="KW-1003">Cell membrane</keyword>
<feature type="domain" description="EGF-like" evidence="29">
    <location>
        <begin position="710"/>
        <end position="746"/>
    </location>
</feature>
<keyword evidence="18" id="KW-0804">Transcription</keyword>